<evidence type="ECO:0000256" key="1">
    <source>
        <dbReference type="SAM" id="MobiDB-lite"/>
    </source>
</evidence>
<name>A0A7S4E1D0_9EUKA</name>
<gene>
    <name evidence="4" type="ORF">LGLO00237_LOCUS35039</name>
</gene>
<dbReference type="InterPro" id="IPR000219">
    <property type="entry name" value="DH_dom"/>
</dbReference>
<reference evidence="4" key="1">
    <citation type="submission" date="2021-01" db="EMBL/GenBank/DDBJ databases">
        <authorList>
            <person name="Corre E."/>
            <person name="Pelletier E."/>
            <person name="Niang G."/>
            <person name="Scheremetjew M."/>
            <person name="Finn R."/>
            <person name="Kale V."/>
            <person name="Holt S."/>
            <person name="Cochrane G."/>
            <person name="Meng A."/>
            <person name="Brown T."/>
            <person name="Cohen L."/>
        </authorList>
    </citation>
    <scope>NUCLEOTIDE SEQUENCE</scope>
    <source>
        <strain evidence="4">CCCM811</strain>
    </source>
</reference>
<evidence type="ECO:0000313" key="4">
    <source>
        <dbReference type="EMBL" id="CAE0683251.1"/>
    </source>
</evidence>
<feature type="domain" description="PH" evidence="2">
    <location>
        <begin position="145"/>
        <end position="241"/>
    </location>
</feature>
<dbReference type="GO" id="GO:0005737">
    <property type="term" value="C:cytoplasm"/>
    <property type="evidence" value="ECO:0007669"/>
    <property type="project" value="TreeGrafter"/>
</dbReference>
<dbReference type="SMART" id="SM00233">
    <property type="entry name" value="PH"/>
    <property type="match status" value="1"/>
</dbReference>
<dbReference type="InterPro" id="IPR001849">
    <property type="entry name" value="PH_domain"/>
</dbReference>
<dbReference type="InterPro" id="IPR027267">
    <property type="entry name" value="AH/BAR_dom_sf"/>
</dbReference>
<dbReference type="EMBL" id="HBIV01050871">
    <property type="protein sequence ID" value="CAE0683251.1"/>
    <property type="molecule type" value="Transcribed_RNA"/>
</dbReference>
<proteinExistence type="predicted"/>
<organism evidence="4">
    <name type="scientific">Lotharella globosa</name>
    <dbReference type="NCBI Taxonomy" id="91324"/>
    <lineage>
        <taxon>Eukaryota</taxon>
        <taxon>Sar</taxon>
        <taxon>Rhizaria</taxon>
        <taxon>Cercozoa</taxon>
        <taxon>Chlorarachniophyceae</taxon>
        <taxon>Lotharella</taxon>
    </lineage>
</organism>
<dbReference type="SUPFAM" id="SSF103657">
    <property type="entry name" value="BAR/IMD domain-like"/>
    <property type="match status" value="1"/>
</dbReference>
<dbReference type="Gene3D" id="1.20.1270.60">
    <property type="entry name" value="Arfaptin homology (AH) domain/BAR domain"/>
    <property type="match status" value="1"/>
</dbReference>
<evidence type="ECO:0008006" key="5">
    <source>
        <dbReference type="Google" id="ProtNLM"/>
    </source>
</evidence>
<dbReference type="InterPro" id="IPR035899">
    <property type="entry name" value="DBL_dom_sf"/>
</dbReference>
<evidence type="ECO:0000259" key="2">
    <source>
        <dbReference type="PROSITE" id="PS50003"/>
    </source>
</evidence>
<feature type="region of interest" description="Disordered" evidence="1">
    <location>
        <begin position="514"/>
        <end position="548"/>
    </location>
</feature>
<feature type="domain" description="DH" evidence="3">
    <location>
        <begin position="1"/>
        <end position="116"/>
    </location>
</feature>
<dbReference type="SUPFAM" id="SSF48065">
    <property type="entry name" value="DBL homology domain (DH-domain)"/>
    <property type="match status" value="1"/>
</dbReference>
<dbReference type="InterPro" id="IPR011993">
    <property type="entry name" value="PH-like_dom_sf"/>
</dbReference>
<dbReference type="SUPFAM" id="SSF50729">
    <property type="entry name" value="PH domain-like"/>
    <property type="match status" value="1"/>
</dbReference>
<dbReference type="PANTHER" id="PTHR12673">
    <property type="entry name" value="FACIOGENITAL DYSPLASIA PROTEIN"/>
    <property type="match status" value="1"/>
</dbReference>
<dbReference type="PROSITE" id="PS50003">
    <property type="entry name" value="PH_DOMAIN"/>
    <property type="match status" value="1"/>
</dbReference>
<dbReference type="Pfam" id="PF00621">
    <property type="entry name" value="RhoGEF"/>
    <property type="match status" value="1"/>
</dbReference>
<dbReference type="Gene3D" id="2.30.29.30">
    <property type="entry name" value="Pleckstrin-homology domain (PH domain)/Phosphotyrosine-binding domain (PTB)"/>
    <property type="match status" value="1"/>
</dbReference>
<protein>
    <recommendedName>
        <fullName evidence="5">DH domain-containing protein</fullName>
    </recommendedName>
</protein>
<dbReference type="GO" id="GO:0005085">
    <property type="term" value="F:guanyl-nucleotide exchange factor activity"/>
    <property type="evidence" value="ECO:0007669"/>
    <property type="project" value="InterPro"/>
</dbReference>
<dbReference type="Gene3D" id="1.20.900.10">
    <property type="entry name" value="Dbl homology (DH) domain"/>
    <property type="match status" value="1"/>
</dbReference>
<dbReference type="PANTHER" id="PTHR12673:SF159">
    <property type="entry name" value="LD03170P"/>
    <property type="match status" value="1"/>
</dbReference>
<evidence type="ECO:0000259" key="3">
    <source>
        <dbReference type="PROSITE" id="PS50010"/>
    </source>
</evidence>
<dbReference type="InterPro" id="IPR051092">
    <property type="entry name" value="FYVE_RhoGEF_PH"/>
</dbReference>
<sequence>MRNLEAGEKDVGIIIADFAQYFKMYMPYVQNHEGATETLKALCKSSKKFRKALAKYEEEAKCSLQSLLILPIQRIPRYKLLLETLIKNTHPHDKSYAPLNKALSDIRKSASHINSSIEEREASKKLTELQAMFTGHITLVAPSRKYIMNQTMNKLTKGGALQERQFFLFTDMLLYATDDVTFSDKLRVRQMMPIDKSFLLSDLNRKGHMLYVASSVKNVTISFASNEDLEKWKAALTQCMENQRNKIGFNYNDRSHLAKGSKSPRRDEKKDLGPVFTSYSYGYAAEEKSKEDLEFYEQMRHVETTRRYFDTLQKQTKLYLQEQLTLVKVATAFAHKLEGDDKILLSRAMWYRAMAAIATMVAVHSHEMLRWKSVTELLIDSISWLLNEPIKDALALKKEYAKRCYELQQAKKNSEKAAYKKNPKPERVQAAFQAVLGAEKAFETAKNDAIEGCNTMDSAIKRGFVDKLKLFVRVQTDYHKDCYYDIRRCWEQIRKSEEEVKAFDAARVRAAREEKARLEAEANTPKSIDENKPSVKLRLSEVSTRSST</sequence>
<dbReference type="AlphaFoldDB" id="A0A7S4E1D0"/>
<dbReference type="SMART" id="SM00325">
    <property type="entry name" value="RhoGEF"/>
    <property type="match status" value="1"/>
</dbReference>
<dbReference type="PROSITE" id="PS50010">
    <property type="entry name" value="DH_2"/>
    <property type="match status" value="1"/>
</dbReference>
<accession>A0A7S4E1D0</accession>